<evidence type="ECO:0000313" key="1">
    <source>
        <dbReference type="EMBL" id="GFP80559.1"/>
    </source>
</evidence>
<accession>A0A830B5G4</accession>
<reference evidence="1" key="1">
    <citation type="submission" date="2020-07" db="EMBL/GenBank/DDBJ databases">
        <title>Ethylene signaling mediates host invasion by parasitic plants.</title>
        <authorList>
            <person name="Yoshida S."/>
        </authorList>
    </citation>
    <scope>NUCLEOTIDE SEQUENCE</scope>
    <source>
        <strain evidence="1">Okayama</strain>
    </source>
</reference>
<sequence length="55" mass="6246">MRTIARSAHSKKKIGMGARRLSISGVRKRIYSTSAKSMILKRDDLRTYVLGAYVF</sequence>
<evidence type="ECO:0000313" key="2">
    <source>
        <dbReference type="Proteomes" id="UP000653305"/>
    </source>
</evidence>
<keyword evidence="2" id="KW-1185">Reference proteome</keyword>
<dbReference type="AlphaFoldDB" id="A0A830B5G4"/>
<dbReference type="EMBL" id="BMAC01000020">
    <property type="protein sequence ID" value="GFP80559.1"/>
    <property type="molecule type" value="Genomic_DNA"/>
</dbReference>
<comment type="caution">
    <text evidence="1">The sequence shown here is derived from an EMBL/GenBank/DDBJ whole genome shotgun (WGS) entry which is preliminary data.</text>
</comment>
<organism evidence="1 2">
    <name type="scientific">Phtheirospermum japonicum</name>
    <dbReference type="NCBI Taxonomy" id="374723"/>
    <lineage>
        <taxon>Eukaryota</taxon>
        <taxon>Viridiplantae</taxon>
        <taxon>Streptophyta</taxon>
        <taxon>Embryophyta</taxon>
        <taxon>Tracheophyta</taxon>
        <taxon>Spermatophyta</taxon>
        <taxon>Magnoliopsida</taxon>
        <taxon>eudicotyledons</taxon>
        <taxon>Gunneridae</taxon>
        <taxon>Pentapetalae</taxon>
        <taxon>asterids</taxon>
        <taxon>lamiids</taxon>
        <taxon>Lamiales</taxon>
        <taxon>Orobanchaceae</taxon>
        <taxon>Orobanchaceae incertae sedis</taxon>
        <taxon>Phtheirospermum</taxon>
    </lineage>
</organism>
<protein>
    <submittedName>
        <fullName evidence="1">Phd finger-like domain-containing protein 5b</fullName>
    </submittedName>
</protein>
<gene>
    <name evidence="1" type="ORF">PHJA_000199300</name>
</gene>
<name>A0A830B5G4_9LAMI</name>
<dbReference type="Proteomes" id="UP000653305">
    <property type="component" value="Unassembled WGS sequence"/>
</dbReference>
<proteinExistence type="predicted"/>